<sequence>MNGAPYYSPPHRHQKSYMSRLGTLAECALKPELAELPALVANAIRQGLIKRPDPSGLVPVPVVKRGPLAPWMTTQCDECGISFERHKRTLTKCQTCRIPIKDCKNCGKAFRPADLKKVCCSTECSRLIQVASFKAQHTYTQTQPKTTECVICHQVRPVRPAGSGVAKTCSPECSKIFRANRNKQRTK</sequence>
<gene>
    <name evidence="1" type="ORF">UFOVP279_32</name>
    <name evidence="2" type="ORF">UFOVP781_31</name>
</gene>
<dbReference type="EMBL" id="LR796731">
    <property type="protein sequence ID" value="CAB4162307.1"/>
    <property type="molecule type" value="Genomic_DNA"/>
</dbReference>
<reference evidence="2" key="1">
    <citation type="submission" date="2020-04" db="EMBL/GenBank/DDBJ databases">
        <authorList>
            <person name="Chiriac C."/>
            <person name="Salcher M."/>
            <person name="Ghai R."/>
            <person name="Kavagutti S V."/>
        </authorList>
    </citation>
    <scope>NUCLEOTIDE SEQUENCE</scope>
</reference>
<proteinExistence type="predicted"/>
<dbReference type="EMBL" id="LR796287">
    <property type="protein sequence ID" value="CAB4134559.1"/>
    <property type="molecule type" value="Genomic_DNA"/>
</dbReference>
<evidence type="ECO:0000313" key="1">
    <source>
        <dbReference type="EMBL" id="CAB4134559.1"/>
    </source>
</evidence>
<evidence type="ECO:0000313" key="2">
    <source>
        <dbReference type="EMBL" id="CAB4162307.1"/>
    </source>
</evidence>
<organism evidence="2">
    <name type="scientific">uncultured Caudovirales phage</name>
    <dbReference type="NCBI Taxonomy" id="2100421"/>
    <lineage>
        <taxon>Viruses</taxon>
        <taxon>Duplodnaviria</taxon>
        <taxon>Heunggongvirae</taxon>
        <taxon>Uroviricota</taxon>
        <taxon>Caudoviricetes</taxon>
        <taxon>Peduoviridae</taxon>
        <taxon>Maltschvirus</taxon>
        <taxon>Maltschvirus maltsch</taxon>
    </lineage>
</organism>
<protein>
    <submittedName>
        <fullName evidence="2">Uncharacterized protein</fullName>
    </submittedName>
</protein>
<accession>A0A6J5NTH5</accession>
<name>A0A6J5NTH5_9CAUD</name>